<dbReference type="Pfam" id="PF07985">
    <property type="entry name" value="SRR1"/>
    <property type="match status" value="1"/>
</dbReference>
<feature type="compositionally biased region" description="Basic and acidic residues" evidence="2">
    <location>
        <begin position="172"/>
        <end position="181"/>
    </location>
</feature>
<evidence type="ECO:0000256" key="1">
    <source>
        <dbReference type="ARBA" id="ARBA00009856"/>
    </source>
</evidence>
<dbReference type="GO" id="GO:0005634">
    <property type="term" value="C:nucleus"/>
    <property type="evidence" value="ECO:0007669"/>
    <property type="project" value="TreeGrafter"/>
</dbReference>
<gene>
    <name evidence="4" type="ORF">Rt10032_c08g3503</name>
</gene>
<feature type="compositionally biased region" description="Basic and acidic residues" evidence="2">
    <location>
        <begin position="30"/>
        <end position="47"/>
    </location>
</feature>
<evidence type="ECO:0000313" key="5">
    <source>
        <dbReference type="Proteomes" id="UP000321518"/>
    </source>
</evidence>
<feature type="domain" description="SRR1-like" evidence="3">
    <location>
        <begin position="51"/>
        <end position="223"/>
    </location>
</feature>
<dbReference type="InterPro" id="IPR040044">
    <property type="entry name" value="SRR1L"/>
</dbReference>
<reference evidence="4 5" key="1">
    <citation type="submission" date="2019-07" db="EMBL/GenBank/DDBJ databases">
        <title>Rhodotorula toruloides NBRC10032 genome sequencing.</title>
        <authorList>
            <person name="Shida Y."/>
            <person name="Takaku H."/>
            <person name="Ogasawara W."/>
            <person name="Mori K."/>
        </authorList>
    </citation>
    <scope>NUCLEOTIDE SEQUENCE [LARGE SCALE GENOMIC DNA]</scope>
    <source>
        <strain evidence="4 5">NBRC10032</strain>
    </source>
</reference>
<dbReference type="OrthoDB" id="551431at2759"/>
<name>A0A511KHZ2_RHOTO</name>
<proteinExistence type="inferred from homology"/>
<dbReference type="Proteomes" id="UP000321518">
    <property type="component" value="Unassembled WGS sequence"/>
</dbReference>
<evidence type="ECO:0000313" key="4">
    <source>
        <dbReference type="EMBL" id="GEM09486.1"/>
    </source>
</evidence>
<dbReference type="PANTHER" id="PTHR28626">
    <property type="entry name" value="SRR1-LIKE PROTEIN"/>
    <property type="match status" value="1"/>
</dbReference>
<feature type="compositionally biased region" description="Basic residues" evidence="2">
    <location>
        <begin position="14"/>
        <end position="29"/>
    </location>
</feature>
<feature type="compositionally biased region" description="Acidic residues" evidence="2">
    <location>
        <begin position="243"/>
        <end position="254"/>
    </location>
</feature>
<dbReference type="InterPro" id="IPR012942">
    <property type="entry name" value="SRR1-like"/>
</dbReference>
<sequence length="262" mass="29638">MRAQDDADGFTSVTHKKPARPARNRRGKERFRERTLEEKLEARRQGLRESSLSESTKAQDQYVLLQGLLEELEGVIDEKIPTEFYDPVFAPEDTAFLTSQGHAVLSNPQPLRLTHPTLLYIPHGPRTLFESLLRSNWTSATQLEKVVVWGNRLDLYDDPTYSGSLAGYTKGTEGKGRKGEEEGNELSGESAEFVVKAAKLFHILPLPDPRDHLEAFNDLALQWIVPERARDQSPSFWLPEPREGEEGEVEAMEEAVEKLALE</sequence>
<organism evidence="4 5">
    <name type="scientific">Rhodotorula toruloides</name>
    <name type="common">Yeast</name>
    <name type="synonym">Rhodosporidium toruloides</name>
    <dbReference type="NCBI Taxonomy" id="5286"/>
    <lineage>
        <taxon>Eukaryota</taxon>
        <taxon>Fungi</taxon>
        <taxon>Dikarya</taxon>
        <taxon>Basidiomycota</taxon>
        <taxon>Pucciniomycotina</taxon>
        <taxon>Microbotryomycetes</taxon>
        <taxon>Sporidiobolales</taxon>
        <taxon>Sporidiobolaceae</taxon>
        <taxon>Rhodotorula</taxon>
    </lineage>
</organism>
<comment type="similarity">
    <text evidence="1">Belongs to the SRR1 family.</text>
</comment>
<evidence type="ECO:0000259" key="3">
    <source>
        <dbReference type="Pfam" id="PF07985"/>
    </source>
</evidence>
<dbReference type="GO" id="GO:0005737">
    <property type="term" value="C:cytoplasm"/>
    <property type="evidence" value="ECO:0007669"/>
    <property type="project" value="TreeGrafter"/>
</dbReference>
<feature type="region of interest" description="Disordered" evidence="2">
    <location>
        <begin position="164"/>
        <end position="187"/>
    </location>
</feature>
<dbReference type="PANTHER" id="PTHR28626:SF3">
    <property type="entry name" value="SRR1-LIKE PROTEIN"/>
    <property type="match status" value="1"/>
</dbReference>
<feature type="region of interest" description="Disordered" evidence="2">
    <location>
        <begin position="231"/>
        <end position="254"/>
    </location>
</feature>
<protein>
    <submittedName>
        <fullName evidence="4">SRR1 family protein</fullName>
    </submittedName>
</protein>
<comment type="caution">
    <text evidence="4">The sequence shown here is derived from an EMBL/GenBank/DDBJ whole genome shotgun (WGS) entry which is preliminary data.</text>
</comment>
<accession>A0A511KHZ2</accession>
<dbReference type="EMBL" id="BJWK01000008">
    <property type="protein sequence ID" value="GEM09486.1"/>
    <property type="molecule type" value="Genomic_DNA"/>
</dbReference>
<evidence type="ECO:0000256" key="2">
    <source>
        <dbReference type="SAM" id="MobiDB-lite"/>
    </source>
</evidence>
<feature type="region of interest" description="Disordered" evidence="2">
    <location>
        <begin position="1"/>
        <end position="53"/>
    </location>
</feature>
<dbReference type="AlphaFoldDB" id="A0A511KHZ2"/>